<gene>
    <name evidence="1" type="ORF">ALC60_09850</name>
</gene>
<proteinExistence type="predicted"/>
<evidence type="ECO:0000313" key="1">
    <source>
        <dbReference type="EMBL" id="KYQ51053.1"/>
    </source>
</evidence>
<dbReference type="EMBL" id="KQ982762">
    <property type="protein sequence ID" value="KYQ51053.1"/>
    <property type="molecule type" value="Genomic_DNA"/>
</dbReference>
<dbReference type="AlphaFoldDB" id="A0A151WT94"/>
<protein>
    <submittedName>
        <fullName evidence="1">Uncharacterized protein</fullName>
    </submittedName>
</protein>
<sequence>MRRRHRALPRFPTWRASCFLEGSALFCREVVRNFLERSPLILDYFFRETRDVKLHVKPIARITIGYEELAQQSAGMHNALGDECKLPLLSAEKLARYKLRHLGESRRDGNGEIAEIFPALRWHFLRLGFTCDAWLYKFHEGEVPNPALEFPNSNAKSPHLIYGRSNYEVK</sequence>
<reference evidence="1 2" key="1">
    <citation type="submission" date="2015-09" db="EMBL/GenBank/DDBJ databases">
        <title>Trachymyrmex zeteki WGS genome.</title>
        <authorList>
            <person name="Nygaard S."/>
            <person name="Hu H."/>
            <person name="Boomsma J."/>
            <person name="Zhang G."/>
        </authorList>
    </citation>
    <scope>NUCLEOTIDE SEQUENCE [LARGE SCALE GENOMIC DNA]</scope>
    <source>
        <strain evidence="1">Tzet28-1</strain>
        <tissue evidence="1">Whole body</tissue>
    </source>
</reference>
<keyword evidence="2" id="KW-1185">Reference proteome</keyword>
<name>A0A151WT94_9HYME</name>
<dbReference type="Proteomes" id="UP000075809">
    <property type="component" value="Unassembled WGS sequence"/>
</dbReference>
<accession>A0A151WT94</accession>
<evidence type="ECO:0000313" key="2">
    <source>
        <dbReference type="Proteomes" id="UP000075809"/>
    </source>
</evidence>
<organism evidence="1 2">
    <name type="scientific">Mycetomoellerius zeteki</name>
    <dbReference type="NCBI Taxonomy" id="64791"/>
    <lineage>
        <taxon>Eukaryota</taxon>
        <taxon>Metazoa</taxon>
        <taxon>Ecdysozoa</taxon>
        <taxon>Arthropoda</taxon>
        <taxon>Hexapoda</taxon>
        <taxon>Insecta</taxon>
        <taxon>Pterygota</taxon>
        <taxon>Neoptera</taxon>
        <taxon>Endopterygota</taxon>
        <taxon>Hymenoptera</taxon>
        <taxon>Apocrita</taxon>
        <taxon>Aculeata</taxon>
        <taxon>Formicoidea</taxon>
        <taxon>Formicidae</taxon>
        <taxon>Myrmicinae</taxon>
        <taxon>Mycetomoellerius</taxon>
    </lineage>
</organism>